<name>A0ABM6QIM9_BACCL</name>
<dbReference type="RefSeq" id="WP_119877389.1">
    <property type="nucleotide sequence ID" value="NZ_CP025074.1"/>
</dbReference>
<dbReference type="Proteomes" id="UP000265462">
    <property type="component" value="Chromosome"/>
</dbReference>
<evidence type="ECO:0000313" key="3">
    <source>
        <dbReference type="Proteomes" id="UP000265462"/>
    </source>
</evidence>
<dbReference type="EMBL" id="CP025074">
    <property type="protein sequence ID" value="AUI35239.1"/>
    <property type="molecule type" value="Genomic_DNA"/>
</dbReference>
<evidence type="ECO:0000313" key="2">
    <source>
        <dbReference type="EMBL" id="AUI35239.1"/>
    </source>
</evidence>
<sequence>MKGEYERAEKELNKALNLRPNYTVLSKDIHVIRQAEALAKGLQEVEQKIKQKQYDEAAEQLENVKKEYEKRKGPLFNPFQKEITRRDITITVGKIKQELDELTTIL</sequence>
<evidence type="ECO:0000256" key="1">
    <source>
        <dbReference type="SAM" id="Coils"/>
    </source>
</evidence>
<dbReference type="InterPro" id="IPR011990">
    <property type="entry name" value="TPR-like_helical_dom_sf"/>
</dbReference>
<reference evidence="2 3" key="1">
    <citation type="submission" date="2018-02" db="EMBL/GenBank/DDBJ databases">
        <title>Complete genome and methylome analysis of Bacillus caldolyticus.</title>
        <authorList>
            <person name="Fomenkov A.I."/>
            <person name="Mersha F."/>
            <person name="Vincze T."/>
            <person name="Roberts R.J."/>
        </authorList>
    </citation>
    <scope>NUCLEOTIDE SEQUENCE [LARGE SCALE GENOMIC DNA]</scope>
    <source>
        <strain evidence="2 3">NEB414</strain>
    </source>
</reference>
<keyword evidence="1" id="KW-0175">Coiled coil</keyword>
<keyword evidence="3" id="KW-1185">Reference proteome</keyword>
<feature type="coiled-coil region" evidence="1">
    <location>
        <begin position="32"/>
        <end position="71"/>
    </location>
</feature>
<organism evidence="2 3">
    <name type="scientific">Bacillus caldolyticus</name>
    <dbReference type="NCBI Taxonomy" id="1394"/>
    <lineage>
        <taxon>Bacteria</taxon>
        <taxon>Bacillati</taxon>
        <taxon>Bacillota</taxon>
        <taxon>Bacilli</taxon>
        <taxon>Bacillales</taxon>
        <taxon>Anoxybacillaceae</taxon>
        <taxon>Geobacillus</taxon>
        <taxon>Geobacillus thermoleovorans group</taxon>
    </lineage>
</organism>
<dbReference type="Gene3D" id="1.25.40.10">
    <property type="entry name" value="Tetratricopeptide repeat domain"/>
    <property type="match status" value="1"/>
</dbReference>
<evidence type="ECO:0008006" key="4">
    <source>
        <dbReference type="Google" id="ProtNLM"/>
    </source>
</evidence>
<proteinExistence type="predicted"/>
<gene>
    <name evidence="2" type="ORF">CWI35_00770</name>
</gene>
<protein>
    <recommendedName>
        <fullName evidence="4">Tetratricopeptide repeat protein</fullName>
    </recommendedName>
</protein>
<accession>A0ABM6QIM9</accession>